<dbReference type="Gene3D" id="3.90.740.10">
    <property type="entry name" value="Valyl/Leucyl/Isoleucyl-tRNA synthetase, editing domain"/>
    <property type="match status" value="1"/>
</dbReference>
<dbReference type="InterPro" id="IPR001412">
    <property type="entry name" value="aa-tRNA-synth_I_CS"/>
</dbReference>
<dbReference type="GO" id="GO:0006438">
    <property type="term" value="P:valyl-tRNA aminoacylation"/>
    <property type="evidence" value="ECO:0007669"/>
    <property type="project" value="InterPro"/>
</dbReference>
<evidence type="ECO:0000313" key="10">
    <source>
        <dbReference type="EMBL" id="OGK44827.1"/>
    </source>
</evidence>
<dbReference type="PANTHER" id="PTHR11946:SF93">
    <property type="entry name" value="VALINE--TRNA LIGASE, CHLOROPLASTIC_MITOCHONDRIAL 2"/>
    <property type="match status" value="1"/>
</dbReference>
<dbReference type="EMBL" id="MGAI01000021">
    <property type="protein sequence ID" value="OGK44827.1"/>
    <property type="molecule type" value="Genomic_DNA"/>
</dbReference>
<evidence type="ECO:0000256" key="7">
    <source>
        <dbReference type="ARBA" id="ARBA00029936"/>
    </source>
</evidence>
<comment type="similarity">
    <text evidence="8">Belongs to the class-I aminoacyl-tRNA synthetase family.</text>
</comment>
<evidence type="ECO:0000256" key="2">
    <source>
        <dbReference type="ARBA" id="ARBA00022598"/>
    </source>
</evidence>
<evidence type="ECO:0000313" key="11">
    <source>
        <dbReference type="Proteomes" id="UP000178040"/>
    </source>
</evidence>
<evidence type="ECO:0000256" key="6">
    <source>
        <dbReference type="ARBA" id="ARBA00023146"/>
    </source>
</evidence>
<evidence type="ECO:0000256" key="5">
    <source>
        <dbReference type="ARBA" id="ARBA00022917"/>
    </source>
</evidence>
<evidence type="ECO:0000256" key="3">
    <source>
        <dbReference type="ARBA" id="ARBA00022741"/>
    </source>
</evidence>
<name>A0A1F7IN63_9BACT</name>
<feature type="non-terminal residue" evidence="10">
    <location>
        <position position="538"/>
    </location>
</feature>
<reference evidence="10 11" key="1">
    <citation type="journal article" date="2016" name="Nat. Commun.">
        <title>Thousands of microbial genomes shed light on interconnected biogeochemical processes in an aquifer system.</title>
        <authorList>
            <person name="Anantharaman K."/>
            <person name="Brown C.T."/>
            <person name="Hug L.A."/>
            <person name="Sharon I."/>
            <person name="Castelle C.J."/>
            <person name="Probst A.J."/>
            <person name="Thomas B.C."/>
            <person name="Singh A."/>
            <person name="Wilkins M.J."/>
            <person name="Karaoz U."/>
            <person name="Brodie E.L."/>
            <person name="Williams K.H."/>
            <person name="Hubbard S.S."/>
            <person name="Banfield J.F."/>
        </authorList>
    </citation>
    <scope>NUCLEOTIDE SEQUENCE [LARGE SCALE GENOMIC DNA]</scope>
</reference>
<keyword evidence="4 8" id="KW-0067">ATP-binding</keyword>
<dbReference type="PANTHER" id="PTHR11946">
    <property type="entry name" value="VALYL-TRNA SYNTHETASES"/>
    <property type="match status" value="1"/>
</dbReference>
<keyword evidence="2 8" id="KW-0436">Ligase</keyword>
<gene>
    <name evidence="10" type="ORF">A3B40_05270</name>
</gene>
<keyword evidence="5 8" id="KW-0648">Protein biosynthesis</keyword>
<dbReference type="InterPro" id="IPR014729">
    <property type="entry name" value="Rossmann-like_a/b/a_fold"/>
</dbReference>
<evidence type="ECO:0000256" key="4">
    <source>
        <dbReference type="ARBA" id="ARBA00022840"/>
    </source>
</evidence>
<evidence type="ECO:0000259" key="9">
    <source>
        <dbReference type="Pfam" id="PF00133"/>
    </source>
</evidence>
<dbReference type="GO" id="GO:0005524">
    <property type="term" value="F:ATP binding"/>
    <property type="evidence" value="ECO:0007669"/>
    <property type="project" value="UniProtKB-KW"/>
</dbReference>
<dbReference type="PROSITE" id="PS00178">
    <property type="entry name" value="AA_TRNA_LIGASE_I"/>
    <property type="match status" value="1"/>
</dbReference>
<dbReference type="GO" id="GO:0002161">
    <property type="term" value="F:aminoacyl-tRNA deacylase activity"/>
    <property type="evidence" value="ECO:0007669"/>
    <property type="project" value="InterPro"/>
</dbReference>
<dbReference type="EC" id="6.1.1.9" evidence="1"/>
<dbReference type="Gene3D" id="2.170.220.10">
    <property type="match status" value="1"/>
</dbReference>
<evidence type="ECO:0000256" key="8">
    <source>
        <dbReference type="RuleBase" id="RU363035"/>
    </source>
</evidence>
<keyword evidence="3 8" id="KW-0547">Nucleotide-binding</keyword>
<dbReference type="SUPFAM" id="SSF50677">
    <property type="entry name" value="ValRS/IleRS/LeuRS editing domain"/>
    <property type="match status" value="1"/>
</dbReference>
<dbReference type="GO" id="GO:0005829">
    <property type="term" value="C:cytosol"/>
    <property type="evidence" value="ECO:0007669"/>
    <property type="project" value="TreeGrafter"/>
</dbReference>
<proteinExistence type="inferred from homology"/>
<evidence type="ECO:0000256" key="1">
    <source>
        <dbReference type="ARBA" id="ARBA00013169"/>
    </source>
</evidence>
<dbReference type="GO" id="GO:0004832">
    <property type="term" value="F:valine-tRNA ligase activity"/>
    <property type="evidence" value="ECO:0007669"/>
    <property type="project" value="UniProtKB-EC"/>
</dbReference>
<dbReference type="InterPro" id="IPR002303">
    <property type="entry name" value="Valyl-tRNA_ligase"/>
</dbReference>
<organism evidence="10 11">
    <name type="scientific">Candidatus Roizmanbacteria bacterium RIFCSPLOWO2_01_FULL_37_16</name>
    <dbReference type="NCBI Taxonomy" id="1802058"/>
    <lineage>
        <taxon>Bacteria</taxon>
        <taxon>Candidatus Roizmaniibacteriota</taxon>
    </lineage>
</organism>
<dbReference type="InterPro" id="IPR002300">
    <property type="entry name" value="aa-tRNA-synth_Ia"/>
</dbReference>
<keyword evidence="6 8" id="KW-0030">Aminoacyl-tRNA synthetase</keyword>
<dbReference type="Proteomes" id="UP000178040">
    <property type="component" value="Unassembled WGS sequence"/>
</dbReference>
<dbReference type="SUPFAM" id="SSF52374">
    <property type="entry name" value="Nucleotidylyl transferase"/>
    <property type="match status" value="1"/>
</dbReference>
<dbReference type="AlphaFoldDB" id="A0A1F7IN63"/>
<dbReference type="PRINTS" id="PR00986">
    <property type="entry name" value="TRNASYNTHVAL"/>
</dbReference>
<comment type="caution">
    <text evidence="10">The sequence shown here is derived from an EMBL/GenBank/DDBJ whole genome shotgun (WGS) entry which is preliminary data.</text>
</comment>
<sequence>MEKKFTPSQVEEKIYSFWEKKGLLRSKQGKPYTILMPPPNANASLHAGHGMYTVDDVLIRYKRLRGYASLWIPGMDHAGFETQFVYEKHLAKQGKSRMDFDRKTFYNNVYRFVQENSGLIYKQFKKLGFLADWNRSIFTLDSHVLQQVFETFKKMEGEGKVYKDEYIVNYCTFDGTSLSELETEHVERTDLLYYMKYGPFVLATVRPETKFGDTALAVHPKDKRYKKWIGKEVEAEGLLGKFKIKVIADEMVDPRFGTGVVKITPAHDFNDFETGRRHGLQIKQVIGLDGRLNKLTGSYAGLKVKKARQKVAEDLEKKGLIIKIDKNYSHSVAVCYKCKRDLEPMIIPNWFIKVLDLKPPVITAIKKDRVKFFPKRFKRQILNWMEVMHDWPISRQIAWGIRIPVWYDVEINPNLFVTFLNKSGASVSSKIADLLKKYNFSEIEEGLQKLIADKKAKYVVSINKPKGNYLQETDTFDTWFSSGQWPLVTLKKDEYKARFPTDFMGTLQDILPFWISRMIMLALYMRDEVPFKNVYLWP</sequence>
<feature type="domain" description="Aminoacyl-tRNA synthetase class Ia" evidence="9">
    <location>
        <begin position="14"/>
        <end position="535"/>
    </location>
</feature>
<dbReference type="Gene3D" id="3.40.50.620">
    <property type="entry name" value="HUPs"/>
    <property type="match status" value="2"/>
</dbReference>
<dbReference type="InterPro" id="IPR009008">
    <property type="entry name" value="Val/Leu/Ile-tRNA-synth_edit"/>
</dbReference>
<accession>A0A1F7IN63</accession>
<dbReference type="Pfam" id="PF00133">
    <property type="entry name" value="tRNA-synt_1"/>
    <property type="match status" value="1"/>
</dbReference>
<protein>
    <recommendedName>
        <fullName evidence="1">valine--tRNA ligase</fullName>
        <ecNumber evidence="1">6.1.1.9</ecNumber>
    </recommendedName>
    <alternativeName>
        <fullName evidence="7">Valyl-tRNA synthetase</fullName>
    </alternativeName>
</protein>